<dbReference type="AlphaFoldDB" id="A0A941EKQ7"/>
<dbReference type="InterPro" id="IPR029058">
    <property type="entry name" value="AB_hydrolase_fold"/>
</dbReference>
<feature type="domain" description="Alpha/beta hydrolase fold-3" evidence="4">
    <location>
        <begin position="102"/>
        <end position="310"/>
    </location>
</feature>
<evidence type="ECO:0000256" key="1">
    <source>
        <dbReference type="ARBA" id="ARBA00010515"/>
    </source>
</evidence>
<evidence type="ECO:0000313" key="6">
    <source>
        <dbReference type="Proteomes" id="UP000675781"/>
    </source>
</evidence>
<evidence type="ECO:0000313" key="5">
    <source>
        <dbReference type="EMBL" id="MBR7833387.1"/>
    </source>
</evidence>
<dbReference type="PANTHER" id="PTHR48081">
    <property type="entry name" value="AB HYDROLASE SUPERFAMILY PROTEIN C4A8.06C"/>
    <property type="match status" value="1"/>
</dbReference>
<dbReference type="PANTHER" id="PTHR48081:SF30">
    <property type="entry name" value="ACETYL-HYDROLASE LIPR-RELATED"/>
    <property type="match status" value="1"/>
</dbReference>
<comment type="similarity">
    <text evidence="1">Belongs to the 'GDXG' lipolytic enzyme family.</text>
</comment>
<keyword evidence="6" id="KW-1185">Reference proteome</keyword>
<dbReference type="PROSITE" id="PS01174">
    <property type="entry name" value="LIPASE_GDXG_SER"/>
    <property type="match status" value="1"/>
</dbReference>
<dbReference type="GO" id="GO:0004806">
    <property type="term" value="F:triacylglycerol lipase activity"/>
    <property type="evidence" value="ECO:0007669"/>
    <property type="project" value="TreeGrafter"/>
</dbReference>
<evidence type="ECO:0000256" key="2">
    <source>
        <dbReference type="ARBA" id="ARBA00022801"/>
    </source>
</evidence>
<comment type="caution">
    <text evidence="5">The sequence shown here is derived from an EMBL/GenBank/DDBJ whole genome shotgun (WGS) entry which is preliminary data.</text>
</comment>
<reference evidence="5" key="1">
    <citation type="submission" date="2021-04" db="EMBL/GenBank/DDBJ databases">
        <title>Genome based classification of Actinospica acidithermotolerans sp. nov., an actinobacterium isolated from an Indonesian hot spring.</title>
        <authorList>
            <person name="Kusuma A.B."/>
            <person name="Putra K.E."/>
            <person name="Nafisah S."/>
            <person name="Loh J."/>
            <person name="Nouioui I."/>
            <person name="Goodfellow M."/>
        </authorList>
    </citation>
    <scope>NUCLEOTIDE SEQUENCE</scope>
    <source>
        <strain evidence="5">CSCA 57</strain>
    </source>
</reference>
<evidence type="ECO:0000256" key="3">
    <source>
        <dbReference type="PROSITE-ProRule" id="PRU10038"/>
    </source>
</evidence>
<gene>
    <name evidence="5" type="ORF">KDL01_08930</name>
</gene>
<keyword evidence="2 5" id="KW-0378">Hydrolase</keyword>
<dbReference type="InterPro" id="IPR002168">
    <property type="entry name" value="Lipase_GDXG_HIS_AS"/>
</dbReference>
<dbReference type="Pfam" id="PF07859">
    <property type="entry name" value="Abhydrolase_3"/>
    <property type="match status" value="1"/>
</dbReference>
<name>A0A941EKQ7_9ACTN</name>
<dbReference type="PROSITE" id="PS01173">
    <property type="entry name" value="LIPASE_GDXG_HIS"/>
    <property type="match status" value="1"/>
</dbReference>
<dbReference type="InterPro" id="IPR050300">
    <property type="entry name" value="GDXG_lipolytic_enzyme"/>
</dbReference>
<dbReference type="RefSeq" id="WP_212527909.1">
    <property type="nucleotide sequence ID" value="NZ_JAGSOG010000029.1"/>
</dbReference>
<feature type="active site" evidence="3">
    <location>
        <position position="176"/>
    </location>
</feature>
<dbReference type="InterPro" id="IPR033140">
    <property type="entry name" value="Lipase_GDXG_put_SER_AS"/>
</dbReference>
<sequence length="341" mass="36133">MAAVVFPAVPLRPLRRAAEAGQAFALAELLRWTWRPTVDVLGGRVDVRLLRLALEAGTRLVPGAPLQPSLTRRPELITGVDGNDGLSAEWTIPRQPVEGAAVLYLHGGAFAFGSARTHRTLTGALAAESDLRVLAPSYRLAPEHPSPAALEDAQAAFRFLEATGIPADRIVVAGDSAGAYLATLLVAQRCEAGLPAPAGVVLFSPWLELGCAALSDADHRCRDPFVSPNAAKRLGRLYADAAAGPLAELCPGRSDGSPPDSTAARVAPYLIQVGGLESLAPGAREFSRKLTSAGFDCTLETWPGQIHVFQAMHPWLPAARRAMRRAGQFARERALVAEGRD</sequence>
<organism evidence="5 6">
    <name type="scientific">Actinospica durhamensis</name>
    <dbReference type="NCBI Taxonomy" id="1508375"/>
    <lineage>
        <taxon>Bacteria</taxon>
        <taxon>Bacillati</taxon>
        <taxon>Actinomycetota</taxon>
        <taxon>Actinomycetes</taxon>
        <taxon>Catenulisporales</taxon>
        <taxon>Actinospicaceae</taxon>
        <taxon>Actinospica</taxon>
    </lineage>
</organism>
<proteinExistence type="inferred from homology"/>
<accession>A0A941EKQ7</accession>
<dbReference type="InterPro" id="IPR013094">
    <property type="entry name" value="AB_hydrolase_3"/>
</dbReference>
<dbReference type="SUPFAM" id="SSF53474">
    <property type="entry name" value="alpha/beta-Hydrolases"/>
    <property type="match status" value="1"/>
</dbReference>
<evidence type="ECO:0000259" key="4">
    <source>
        <dbReference type="Pfam" id="PF07859"/>
    </source>
</evidence>
<dbReference type="Proteomes" id="UP000675781">
    <property type="component" value="Unassembled WGS sequence"/>
</dbReference>
<protein>
    <submittedName>
        <fullName evidence="5">Alpha/beta hydrolase</fullName>
    </submittedName>
</protein>
<dbReference type="Gene3D" id="3.40.50.1820">
    <property type="entry name" value="alpha/beta hydrolase"/>
    <property type="match status" value="1"/>
</dbReference>
<dbReference type="EMBL" id="JAGSOG010000029">
    <property type="protein sequence ID" value="MBR7833387.1"/>
    <property type="molecule type" value="Genomic_DNA"/>
</dbReference>